<dbReference type="Gene3D" id="3.40.50.720">
    <property type="entry name" value="NAD(P)-binding Rossmann-like Domain"/>
    <property type="match status" value="1"/>
</dbReference>
<reference evidence="15 16" key="1">
    <citation type="submission" date="2020-08" db="EMBL/GenBank/DDBJ databases">
        <title>Genomic Encyclopedia of Type Strains, Phase IV (KMG-IV): sequencing the most valuable type-strain genomes for metagenomic binning, comparative biology and taxonomic classification.</title>
        <authorList>
            <person name="Goeker M."/>
        </authorList>
    </citation>
    <scope>NUCLEOTIDE SEQUENCE [LARGE SCALE GENOMIC DNA]</scope>
    <source>
        <strain evidence="15 16">DSM 23958</strain>
    </source>
</reference>
<dbReference type="FunFam" id="3.40.50.720:FF:000033">
    <property type="entry name" value="Adenylyltransferase and sulfurtransferase MOCS3"/>
    <property type="match status" value="1"/>
</dbReference>
<keyword evidence="15" id="KW-0548">Nucleotidyltransferase</keyword>
<evidence type="ECO:0000256" key="5">
    <source>
        <dbReference type="ARBA" id="ARBA00052218"/>
    </source>
</evidence>
<evidence type="ECO:0000256" key="12">
    <source>
        <dbReference type="ARBA" id="ARBA00078531"/>
    </source>
</evidence>
<proteinExistence type="inferred from homology"/>
<evidence type="ECO:0000259" key="14">
    <source>
        <dbReference type="Pfam" id="PF00899"/>
    </source>
</evidence>
<dbReference type="GO" id="GO:0005524">
    <property type="term" value="F:ATP binding"/>
    <property type="evidence" value="ECO:0007669"/>
    <property type="project" value="UniProtKB-KW"/>
</dbReference>
<evidence type="ECO:0000256" key="3">
    <source>
        <dbReference type="ARBA" id="ARBA00022741"/>
    </source>
</evidence>
<dbReference type="GO" id="GO:0061605">
    <property type="term" value="F:molybdopterin-synthase adenylyltransferase activity"/>
    <property type="evidence" value="ECO:0007669"/>
    <property type="project" value="UniProtKB-EC"/>
</dbReference>
<evidence type="ECO:0000256" key="11">
    <source>
        <dbReference type="ARBA" id="ARBA00075328"/>
    </source>
</evidence>
<protein>
    <recommendedName>
        <fullName evidence="9">Molybdopterin-synthase adenylyltransferase</fullName>
        <ecNumber evidence="8">2.7.7.80</ecNumber>
    </recommendedName>
    <alternativeName>
        <fullName evidence="12">MoaD protein adenylase</fullName>
    </alternativeName>
    <alternativeName>
        <fullName evidence="10">Molybdopterin-converting factor subunit 1 adenylase</fullName>
    </alternativeName>
    <alternativeName>
        <fullName evidence="11">Sulfur carrier protein MoaD adenylyltransferase</fullName>
    </alternativeName>
</protein>
<keyword evidence="3" id="KW-0547">Nucleotide-binding</keyword>
<keyword evidence="13" id="KW-0812">Transmembrane</keyword>
<comment type="caution">
    <text evidence="15">The sequence shown here is derived from an EMBL/GenBank/DDBJ whole genome shotgun (WGS) entry which is preliminary data.</text>
</comment>
<keyword evidence="2 15" id="KW-0808">Transferase</keyword>
<keyword evidence="13" id="KW-1133">Transmembrane helix</keyword>
<dbReference type="InterPro" id="IPR000594">
    <property type="entry name" value="ThiF_NAD_FAD-bd"/>
</dbReference>
<organism evidence="15 16">
    <name type="scientific">Inhella inkyongensis</name>
    <dbReference type="NCBI Taxonomy" id="392593"/>
    <lineage>
        <taxon>Bacteria</taxon>
        <taxon>Pseudomonadati</taxon>
        <taxon>Pseudomonadota</taxon>
        <taxon>Betaproteobacteria</taxon>
        <taxon>Burkholderiales</taxon>
        <taxon>Sphaerotilaceae</taxon>
        <taxon>Inhella</taxon>
    </lineage>
</organism>
<comment type="subunit">
    <text evidence="7">Homodimer. Forms a stable heterotetrameric complex of 2 MoeB and 2 MoaD during adenylation of MoaD.</text>
</comment>
<evidence type="ECO:0000256" key="9">
    <source>
        <dbReference type="ARBA" id="ARBA00073635"/>
    </source>
</evidence>
<dbReference type="SUPFAM" id="SSF69572">
    <property type="entry name" value="Activating enzymes of the ubiquitin-like proteins"/>
    <property type="match status" value="1"/>
</dbReference>
<evidence type="ECO:0000313" key="15">
    <source>
        <dbReference type="EMBL" id="MBB5204310.1"/>
    </source>
</evidence>
<keyword evidence="4" id="KW-0067">ATP-binding</keyword>
<comment type="catalytic activity">
    <reaction evidence="5">
        <text>[molybdopterin-synthase sulfur-carrier protein]-C-terminal Gly-Gly + ATP + H(+) = [molybdopterin-synthase sulfur-carrier protein]-C-terminal Gly-Gly-AMP + diphosphate</text>
        <dbReference type="Rhea" id="RHEA:43616"/>
        <dbReference type="Rhea" id="RHEA-COMP:12159"/>
        <dbReference type="Rhea" id="RHEA-COMP:12202"/>
        <dbReference type="ChEBI" id="CHEBI:15378"/>
        <dbReference type="ChEBI" id="CHEBI:30616"/>
        <dbReference type="ChEBI" id="CHEBI:33019"/>
        <dbReference type="ChEBI" id="CHEBI:90618"/>
        <dbReference type="ChEBI" id="CHEBI:90778"/>
        <dbReference type="EC" id="2.7.7.80"/>
    </reaction>
</comment>
<dbReference type="NCBIfam" id="NF004281">
    <property type="entry name" value="PRK05690.1"/>
    <property type="match status" value="1"/>
</dbReference>
<dbReference type="PANTHER" id="PTHR10953">
    <property type="entry name" value="UBIQUITIN-ACTIVATING ENZYME E1"/>
    <property type="match status" value="1"/>
</dbReference>
<dbReference type="GO" id="GO:0008146">
    <property type="term" value="F:sulfotransferase activity"/>
    <property type="evidence" value="ECO:0007669"/>
    <property type="project" value="TreeGrafter"/>
</dbReference>
<gene>
    <name evidence="15" type="ORF">HNQ51_001624</name>
</gene>
<comment type="function">
    <text evidence="6">Catalyzes the adenylation by ATP of the carboxyl group of the C-terminal glycine of sulfur carrier protein MoaD.</text>
</comment>
<evidence type="ECO:0000256" key="10">
    <source>
        <dbReference type="ARBA" id="ARBA00075110"/>
    </source>
</evidence>
<evidence type="ECO:0000256" key="7">
    <source>
        <dbReference type="ARBA" id="ARBA00063809"/>
    </source>
</evidence>
<dbReference type="EMBL" id="JACHHO010000002">
    <property type="protein sequence ID" value="MBB5204310.1"/>
    <property type="molecule type" value="Genomic_DNA"/>
</dbReference>
<dbReference type="Pfam" id="PF00899">
    <property type="entry name" value="ThiF"/>
    <property type="match status" value="1"/>
</dbReference>
<accession>A0A840S775</accession>
<dbReference type="GO" id="GO:0008641">
    <property type="term" value="F:ubiquitin-like modifier activating enzyme activity"/>
    <property type="evidence" value="ECO:0007669"/>
    <property type="project" value="InterPro"/>
</dbReference>
<keyword evidence="13" id="KW-0472">Membrane</keyword>
<dbReference type="InterPro" id="IPR035985">
    <property type="entry name" value="Ubiquitin-activating_enz"/>
</dbReference>
<dbReference type="PANTHER" id="PTHR10953:SF102">
    <property type="entry name" value="ADENYLYLTRANSFERASE AND SULFURTRANSFERASE MOCS3"/>
    <property type="match status" value="1"/>
</dbReference>
<dbReference type="AlphaFoldDB" id="A0A840S775"/>
<dbReference type="GO" id="GO:0005829">
    <property type="term" value="C:cytosol"/>
    <property type="evidence" value="ECO:0007669"/>
    <property type="project" value="TreeGrafter"/>
</dbReference>
<evidence type="ECO:0000256" key="2">
    <source>
        <dbReference type="ARBA" id="ARBA00022679"/>
    </source>
</evidence>
<evidence type="ECO:0000256" key="6">
    <source>
        <dbReference type="ARBA" id="ARBA00055169"/>
    </source>
</evidence>
<comment type="similarity">
    <text evidence="1">Belongs to the HesA/MoeB/ThiF family.</text>
</comment>
<name>A0A840S775_9BURK</name>
<dbReference type="InterPro" id="IPR045886">
    <property type="entry name" value="ThiF/MoeB/HesA"/>
</dbReference>
<sequence length="263" mass="27609">MTDSKPDLNDGQLLRYARHLLLNELGIEGQQALLAASVLVIGTGGLGSPALLYLASAGVGHIRLVDPDTVELSNLQRQIAHADARVGQTKVASAAQAMLALNPELRLSPEACRATPDNLPGWVAQADLVLDCSDNFATRQAVNAACVAARKPLVWAAAVGWDGQASVYDPRNPLCPCYACLFPPDAPVTDAHCATQGVFAPLVGLVGSLQAAEALKLLIGQTDGLQGRLWMFDARRGETDMLGVARDPHCAVCGEQTAAEGLK</sequence>
<dbReference type="CDD" id="cd00757">
    <property type="entry name" value="ThiF_MoeB_HesA_family"/>
    <property type="match status" value="1"/>
</dbReference>
<evidence type="ECO:0000256" key="13">
    <source>
        <dbReference type="SAM" id="Phobius"/>
    </source>
</evidence>
<keyword evidence="16" id="KW-1185">Reference proteome</keyword>
<evidence type="ECO:0000256" key="4">
    <source>
        <dbReference type="ARBA" id="ARBA00022840"/>
    </source>
</evidence>
<feature type="domain" description="THIF-type NAD/FAD binding fold" evidence="14">
    <location>
        <begin position="16"/>
        <end position="251"/>
    </location>
</feature>
<dbReference type="Proteomes" id="UP000554837">
    <property type="component" value="Unassembled WGS sequence"/>
</dbReference>
<feature type="transmembrane region" description="Helical" evidence="13">
    <location>
        <begin position="32"/>
        <end position="54"/>
    </location>
</feature>
<evidence type="ECO:0000313" key="16">
    <source>
        <dbReference type="Proteomes" id="UP000554837"/>
    </source>
</evidence>
<evidence type="ECO:0000256" key="1">
    <source>
        <dbReference type="ARBA" id="ARBA00009919"/>
    </source>
</evidence>
<dbReference type="GO" id="GO:0004792">
    <property type="term" value="F:thiosulfate-cyanide sulfurtransferase activity"/>
    <property type="evidence" value="ECO:0007669"/>
    <property type="project" value="TreeGrafter"/>
</dbReference>
<dbReference type="EC" id="2.7.7.80" evidence="8"/>
<evidence type="ECO:0000256" key="8">
    <source>
        <dbReference type="ARBA" id="ARBA00066884"/>
    </source>
</evidence>